<keyword evidence="7" id="KW-1015">Disulfide bond</keyword>
<sequence>KLPRSYEGSLLHELQLVKPAFSPGPDGVTGCVLRYCAESLCGPLLKLFTLSIHSSRRKESFIIPLHKKSSKSDAKNYRGISKLSDIPKMFEKILTPHLQHLCKSLISPAQHGFIRIPNIHLQTDVIYTDFSKTFDSVNHSLLAQKLDLLGFPPNLLRWIYSYRCSRSQRVFFKNSLSLPVMVTSGVPQGSHLGPLLFTFFINDLPSVLTNSRRWSKEFDDPYITKTLYISLVRPILEYRSCVWCPQYNIHQDRIESVQKNFLLFALRGLNWDATVRLPSYRSRLLLLNLPSLVSRRKMLGVIFMHNLIKGDVGSPDLLRGGNFTIPIRPTRNYIPLFLPLCRSNHALHEPFRVLCSDYNSLYHIISSTNSLPLLKSLILADLSPRHATVPLGQLGGRRAAFCWVPRVTGFGLVSHGSLDGAVIAYQRSDYAVCGLCLSVPLPLQCAVLGERVGVRNVLLIQGKKVMTPKKREQHDQVSSLLTFIASLENFGPSLRTELLARRSRWLIFFGETTHLRCKPTRHLRSLRGWTIPSLYTALPRSEQEKIRKRFRNYKVYTNSLDQQQIHSNVTQFSKLKDDFEKRSFKICIFSIKSRIVIGMSVCPSVLMRNQILQADYYDITLTQVYFKIGDYLREKFEEATKVKLNKRGRLQVKDSQFKVPTAHDLIYIDESPDWCRNNYILHWPGTHGRVCQKSSSGLDSCAILCCGRGYNTKNIVVHERCNCKFHWCCQVKCEVCTKVLEEHTCK</sequence>
<dbReference type="Gene3D" id="3.30.2460.20">
    <property type="match status" value="1"/>
</dbReference>
<dbReference type="OrthoDB" id="5945655at2759"/>
<evidence type="ECO:0000256" key="5">
    <source>
        <dbReference type="ARBA" id="ARBA00022530"/>
    </source>
</evidence>
<dbReference type="FunFam" id="3.30.2460.20:FF:000001">
    <property type="entry name" value="Wnt homolog"/>
    <property type="match status" value="1"/>
</dbReference>
<dbReference type="GO" id="GO:0030182">
    <property type="term" value="P:neuron differentiation"/>
    <property type="evidence" value="ECO:0007669"/>
    <property type="project" value="TreeGrafter"/>
</dbReference>
<dbReference type="GO" id="GO:0005109">
    <property type="term" value="F:frizzled binding"/>
    <property type="evidence" value="ECO:0007669"/>
    <property type="project" value="TreeGrafter"/>
</dbReference>
<evidence type="ECO:0000259" key="11">
    <source>
        <dbReference type="PROSITE" id="PS50878"/>
    </source>
</evidence>
<dbReference type="PANTHER" id="PTHR12027:SF77">
    <property type="entry name" value="PROTEIN WNT-5"/>
    <property type="match status" value="1"/>
</dbReference>
<keyword evidence="9" id="KW-0449">Lipoprotein</keyword>
<evidence type="ECO:0000256" key="6">
    <source>
        <dbReference type="ARBA" id="ARBA00022687"/>
    </source>
</evidence>
<evidence type="ECO:0000256" key="7">
    <source>
        <dbReference type="ARBA" id="ARBA00023157"/>
    </source>
</evidence>
<name>A0A3B0KTM6_DROGU</name>
<dbReference type="InterPro" id="IPR005817">
    <property type="entry name" value="Wnt"/>
</dbReference>
<dbReference type="GO" id="GO:0071897">
    <property type="term" value="P:DNA biosynthetic process"/>
    <property type="evidence" value="ECO:0007669"/>
    <property type="project" value="UniProtKB-ARBA"/>
</dbReference>
<dbReference type="GO" id="GO:0048468">
    <property type="term" value="P:cell development"/>
    <property type="evidence" value="ECO:0007669"/>
    <property type="project" value="UniProtKB-ARBA"/>
</dbReference>
<evidence type="ECO:0000256" key="2">
    <source>
        <dbReference type="ARBA" id="ARBA00005683"/>
    </source>
</evidence>
<dbReference type="GO" id="GO:0045165">
    <property type="term" value="P:cell fate commitment"/>
    <property type="evidence" value="ECO:0007669"/>
    <property type="project" value="TreeGrafter"/>
</dbReference>
<dbReference type="STRING" id="7266.A0A3B0KTM6"/>
<comment type="function">
    <text evidence="10">Ligand for members of the frizzled family of seven transmembrane receptors.</text>
</comment>
<dbReference type="GO" id="GO:0000902">
    <property type="term" value="P:cell morphogenesis"/>
    <property type="evidence" value="ECO:0007669"/>
    <property type="project" value="UniProtKB-ARBA"/>
</dbReference>
<keyword evidence="6 10" id="KW-0879">Wnt signaling pathway</keyword>
<keyword evidence="8" id="KW-0325">Glycoprotein</keyword>
<reference evidence="13" key="1">
    <citation type="submission" date="2018-01" db="EMBL/GenBank/DDBJ databases">
        <authorList>
            <person name="Alioto T."/>
            <person name="Alioto T."/>
        </authorList>
    </citation>
    <scope>NUCLEOTIDE SEQUENCE [LARGE SCALE GENOMIC DNA]</scope>
</reference>
<feature type="domain" description="Reverse transcriptase" evidence="11">
    <location>
        <begin position="46"/>
        <end position="269"/>
    </location>
</feature>
<keyword evidence="4" id="KW-0964">Secreted</keyword>
<dbReference type="Pfam" id="PF00110">
    <property type="entry name" value="wnt"/>
    <property type="match status" value="1"/>
</dbReference>
<gene>
    <name evidence="12" type="ORF">DGUA_6G021213</name>
</gene>
<evidence type="ECO:0000256" key="3">
    <source>
        <dbReference type="ARBA" id="ARBA00022473"/>
    </source>
</evidence>
<dbReference type="GO" id="GO:0005125">
    <property type="term" value="F:cytokine activity"/>
    <property type="evidence" value="ECO:0007669"/>
    <property type="project" value="TreeGrafter"/>
</dbReference>
<dbReference type="GO" id="GO:0060070">
    <property type="term" value="P:canonical Wnt signaling pathway"/>
    <property type="evidence" value="ECO:0007669"/>
    <property type="project" value="TreeGrafter"/>
</dbReference>
<comment type="similarity">
    <text evidence="2 10">Belongs to the Wnt family.</text>
</comment>
<dbReference type="EMBL" id="OUUW01000082">
    <property type="protein sequence ID" value="SPP90099.1"/>
    <property type="molecule type" value="Genomic_DNA"/>
</dbReference>
<dbReference type="Proteomes" id="UP000268350">
    <property type="component" value="Unassembled WGS sequence"/>
</dbReference>
<dbReference type="GO" id="GO:0005615">
    <property type="term" value="C:extracellular space"/>
    <property type="evidence" value="ECO:0007669"/>
    <property type="project" value="TreeGrafter"/>
</dbReference>
<evidence type="ECO:0000313" key="12">
    <source>
        <dbReference type="EMBL" id="SPP90099.1"/>
    </source>
</evidence>
<accession>A0A3B0KTM6</accession>
<evidence type="ECO:0000256" key="1">
    <source>
        <dbReference type="ARBA" id="ARBA00004498"/>
    </source>
</evidence>
<dbReference type="InterPro" id="IPR043502">
    <property type="entry name" value="DNA/RNA_pol_sf"/>
</dbReference>
<dbReference type="GO" id="GO:0007517">
    <property type="term" value="P:muscle organ development"/>
    <property type="evidence" value="ECO:0007669"/>
    <property type="project" value="UniProtKB-ARBA"/>
</dbReference>
<dbReference type="InterPro" id="IPR043158">
    <property type="entry name" value="Wnt_C"/>
</dbReference>
<keyword evidence="5" id="KW-0272">Extracellular matrix</keyword>
<dbReference type="PROSITE" id="PS50878">
    <property type="entry name" value="RT_POL"/>
    <property type="match status" value="1"/>
</dbReference>
<evidence type="ECO:0000256" key="8">
    <source>
        <dbReference type="ARBA" id="ARBA00023180"/>
    </source>
</evidence>
<dbReference type="Pfam" id="PF00078">
    <property type="entry name" value="RVT_1"/>
    <property type="match status" value="1"/>
</dbReference>
<organism evidence="12 13">
    <name type="scientific">Drosophila guanche</name>
    <name type="common">Fruit fly</name>
    <dbReference type="NCBI Taxonomy" id="7266"/>
    <lineage>
        <taxon>Eukaryota</taxon>
        <taxon>Metazoa</taxon>
        <taxon>Ecdysozoa</taxon>
        <taxon>Arthropoda</taxon>
        <taxon>Hexapoda</taxon>
        <taxon>Insecta</taxon>
        <taxon>Pterygota</taxon>
        <taxon>Neoptera</taxon>
        <taxon>Endopterygota</taxon>
        <taxon>Diptera</taxon>
        <taxon>Brachycera</taxon>
        <taxon>Muscomorpha</taxon>
        <taxon>Ephydroidea</taxon>
        <taxon>Drosophilidae</taxon>
        <taxon>Drosophila</taxon>
        <taxon>Sophophora</taxon>
    </lineage>
</organism>
<feature type="non-terminal residue" evidence="12">
    <location>
        <position position="1"/>
    </location>
</feature>
<proteinExistence type="inferred from homology"/>
<dbReference type="GO" id="GO:0060560">
    <property type="term" value="P:developmental growth involved in morphogenesis"/>
    <property type="evidence" value="ECO:0007669"/>
    <property type="project" value="UniProtKB-ARBA"/>
</dbReference>
<evidence type="ECO:0000256" key="10">
    <source>
        <dbReference type="RuleBase" id="RU003500"/>
    </source>
</evidence>
<dbReference type="SMART" id="SM00097">
    <property type="entry name" value="WNT1"/>
    <property type="match status" value="1"/>
</dbReference>
<keyword evidence="13" id="KW-1185">Reference proteome</keyword>
<comment type="subcellular location">
    <subcellularLocation>
        <location evidence="1 10">Secreted</location>
        <location evidence="1 10">Extracellular space</location>
        <location evidence="1 10">Extracellular matrix</location>
    </subcellularLocation>
</comment>
<dbReference type="SUPFAM" id="SSF56672">
    <property type="entry name" value="DNA/RNA polymerases"/>
    <property type="match status" value="1"/>
</dbReference>
<evidence type="ECO:0000256" key="4">
    <source>
        <dbReference type="ARBA" id="ARBA00022525"/>
    </source>
</evidence>
<evidence type="ECO:0000256" key="9">
    <source>
        <dbReference type="ARBA" id="ARBA00023288"/>
    </source>
</evidence>
<keyword evidence="3 10" id="KW-0217">Developmental protein</keyword>
<dbReference type="PANTHER" id="PTHR12027">
    <property type="entry name" value="WNT RELATED"/>
    <property type="match status" value="1"/>
</dbReference>
<dbReference type="AlphaFoldDB" id="A0A3B0KTM6"/>
<evidence type="ECO:0000313" key="13">
    <source>
        <dbReference type="Proteomes" id="UP000268350"/>
    </source>
</evidence>
<dbReference type="InterPro" id="IPR000477">
    <property type="entry name" value="RT_dom"/>
</dbReference>
<protein>
    <recommendedName>
        <fullName evidence="10">Protein Wnt</fullName>
    </recommendedName>
</protein>